<evidence type="ECO:0000313" key="2">
    <source>
        <dbReference type="Proteomes" id="UP000001844"/>
    </source>
</evidence>
<protein>
    <submittedName>
        <fullName evidence="1">PilT protein-like protein</fullName>
    </submittedName>
</protein>
<dbReference type="KEGG" id="nhl:Nhal_0605"/>
<organism evidence="1 2">
    <name type="scientific">Nitrosococcus halophilus (strain Nc4)</name>
    <dbReference type="NCBI Taxonomy" id="472759"/>
    <lineage>
        <taxon>Bacteria</taxon>
        <taxon>Pseudomonadati</taxon>
        <taxon>Pseudomonadota</taxon>
        <taxon>Gammaproteobacteria</taxon>
        <taxon>Chromatiales</taxon>
        <taxon>Chromatiaceae</taxon>
        <taxon>Nitrosococcus</taxon>
    </lineage>
</organism>
<sequence>MELLGSNEILVTKTVLLELRWILQAVYELPLKAVLKAMLHILGLPNVRIERNENN</sequence>
<dbReference type="eggNOG" id="COG5611">
    <property type="taxonomic scope" value="Bacteria"/>
</dbReference>
<proteinExistence type="predicted"/>
<accession>D5BWQ8</accession>
<dbReference type="STRING" id="472759.Nhal_0605"/>
<name>D5BWQ8_NITHN</name>
<reference evidence="2" key="1">
    <citation type="submission" date="2010-04" db="EMBL/GenBank/DDBJ databases">
        <title>Complete genome sequence of Nitrosococcus halophilus Nc4, a salt-adapted, aerobic obligate ammonia-oxidizing sulfur purple bacterium.</title>
        <authorList>
            <consortium name="US DOE Joint Genome Institute"/>
            <person name="Campbell M.A."/>
            <person name="Malfatti S.A."/>
            <person name="Chain P.S.G."/>
            <person name="Heidelberg J.F."/>
            <person name="Ward B.B."/>
            <person name="Klotz M.G."/>
        </authorList>
    </citation>
    <scope>NUCLEOTIDE SEQUENCE [LARGE SCALE GENOMIC DNA]</scope>
    <source>
        <strain evidence="2">Nc4</strain>
    </source>
</reference>
<gene>
    <name evidence="1" type="ordered locus">Nhal_0605</name>
</gene>
<keyword evidence="2" id="KW-1185">Reference proteome</keyword>
<dbReference type="Proteomes" id="UP000001844">
    <property type="component" value="Chromosome"/>
</dbReference>
<evidence type="ECO:0000313" key="1">
    <source>
        <dbReference type="EMBL" id="ADE13789.1"/>
    </source>
</evidence>
<dbReference type="EMBL" id="CP001798">
    <property type="protein sequence ID" value="ADE13789.1"/>
    <property type="molecule type" value="Genomic_DNA"/>
</dbReference>
<dbReference type="HOGENOM" id="CLU_3027679_0_0_6"/>
<dbReference type="AlphaFoldDB" id="D5BWQ8"/>